<dbReference type="OrthoDB" id="2055840at2"/>
<accession>A0A223AR09</accession>
<gene>
    <name evidence="1" type="ORF">AXF17_02060</name>
</gene>
<evidence type="ECO:0000313" key="1">
    <source>
        <dbReference type="EMBL" id="ASS37372.1"/>
    </source>
</evidence>
<evidence type="ECO:0008006" key="3">
    <source>
        <dbReference type="Google" id="ProtNLM"/>
    </source>
</evidence>
<sequence length="98" mass="10581">MTKSIKINKDTTSSIASGITGASSDIRLSPLASQDGRSTITANKSSKMAYNNVKSVASTFDEVLTVDAQNIRSLGVKFDEFDRDVSTMLHVQAPKLDR</sequence>
<dbReference type="InterPro" id="IPR021477">
    <property type="entry name" value="TVIIS_effector_SACOL2603_fam"/>
</dbReference>
<dbReference type="RefSeq" id="WP_094233599.1">
    <property type="nucleotide sequence ID" value="NZ_CP016199.1"/>
</dbReference>
<dbReference type="AlphaFoldDB" id="A0A223AR09"/>
<evidence type="ECO:0000313" key="2">
    <source>
        <dbReference type="Proteomes" id="UP000214689"/>
    </source>
</evidence>
<protein>
    <recommendedName>
        <fullName evidence="3">Type VII secretion effector</fullName>
    </recommendedName>
</protein>
<dbReference type="EMBL" id="CP016199">
    <property type="protein sequence ID" value="ASS37372.1"/>
    <property type="molecule type" value="Genomic_DNA"/>
</dbReference>
<keyword evidence="2" id="KW-1185">Reference proteome</keyword>
<organism evidence="1 2">
    <name type="scientific">Mogibacterium pumilum</name>
    <dbReference type="NCBI Taxonomy" id="86332"/>
    <lineage>
        <taxon>Bacteria</taxon>
        <taxon>Bacillati</taxon>
        <taxon>Bacillota</taxon>
        <taxon>Clostridia</taxon>
        <taxon>Peptostreptococcales</taxon>
        <taxon>Anaerovoracaceae</taxon>
        <taxon>Mogibacterium</taxon>
    </lineage>
</organism>
<dbReference type="NCBIfam" id="TIGR04197">
    <property type="entry name" value="T7SS_SACOL2603"/>
    <property type="match status" value="1"/>
</dbReference>
<dbReference type="Proteomes" id="UP000214689">
    <property type="component" value="Chromosome"/>
</dbReference>
<name>A0A223AR09_9FIRM</name>
<reference evidence="2" key="1">
    <citation type="submission" date="2016-05" db="EMBL/GenBank/DDBJ databases">
        <authorList>
            <person name="Holder M.E."/>
            <person name="Ajami N.J."/>
            <person name="Petrosino J.F."/>
        </authorList>
    </citation>
    <scope>NUCLEOTIDE SEQUENCE [LARGE SCALE GENOMIC DNA]</scope>
    <source>
        <strain evidence="2">ATCC 700696</strain>
    </source>
</reference>
<proteinExistence type="predicted"/>